<feature type="region of interest" description="Disordered" evidence="1">
    <location>
        <begin position="134"/>
        <end position="160"/>
    </location>
</feature>
<sequence length="322" mass="34466">MLRRRGHTRAWVGAARLTRHAIALCVALTPDPTSLRTRSTEHAGLSITSLRAELLAPLDVLVLCTTEGPALSEPELAALRSWVEAGGALIVSAFSNWSAHNHFAAQTVGWLGLQTMPLASFGGITVSSFEPHARAVGPQKDDRGAHTPQKDDRSAHGAHAHALGPAVDAETSALLDFTRFGLSKDGVCLPSSEQPRRGALVRRDLRFVNCGETPFRVLDQAFDTGAVQLVVNEGRPGSPLELALLSQHVAKLVFYPPRLTTEGGVTGRGRVLVLCRKQGPPGFGQKAPSRLHQRHRVPGTAPRCGQPRPISLLGRAGRPDRA</sequence>
<feature type="region of interest" description="Disordered" evidence="1">
    <location>
        <begin position="282"/>
        <end position="322"/>
    </location>
</feature>
<dbReference type="AlphaFoldDB" id="A0A7S0EDN6"/>
<evidence type="ECO:0000313" key="3">
    <source>
        <dbReference type="EMBL" id="CAD8481833.1"/>
    </source>
</evidence>
<gene>
    <name evidence="3" type="ORF">PANT1444_LOCUS7271</name>
</gene>
<dbReference type="EMBL" id="HBEP01012833">
    <property type="protein sequence ID" value="CAD8481833.1"/>
    <property type="molecule type" value="Transcribed_RNA"/>
</dbReference>
<keyword evidence="2" id="KW-0732">Signal</keyword>
<reference evidence="3" key="1">
    <citation type="submission" date="2021-01" db="EMBL/GenBank/DDBJ databases">
        <authorList>
            <person name="Corre E."/>
            <person name="Pelletier E."/>
            <person name="Niang G."/>
            <person name="Scheremetjew M."/>
            <person name="Finn R."/>
            <person name="Kale V."/>
            <person name="Holt S."/>
            <person name="Cochrane G."/>
            <person name="Meng A."/>
            <person name="Brown T."/>
            <person name="Cohen L."/>
        </authorList>
    </citation>
    <scope>NUCLEOTIDE SEQUENCE</scope>
    <source>
        <strain evidence="3">CCMP1374</strain>
    </source>
</reference>
<dbReference type="Gene3D" id="3.40.50.880">
    <property type="match status" value="1"/>
</dbReference>
<evidence type="ECO:0000256" key="2">
    <source>
        <dbReference type="SAM" id="SignalP"/>
    </source>
</evidence>
<evidence type="ECO:0008006" key="4">
    <source>
        <dbReference type="Google" id="ProtNLM"/>
    </source>
</evidence>
<feature type="signal peptide" evidence="2">
    <location>
        <begin position="1"/>
        <end position="23"/>
    </location>
</feature>
<evidence type="ECO:0000256" key="1">
    <source>
        <dbReference type="SAM" id="MobiDB-lite"/>
    </source>
</evidence>
<name>A0A7S0EDN6_9EUKA</name>
<protein>
    <recommendedName>
        <fullName evidence="4">DUF4350 domain-containing protein</fullName>
    </recommendedName>
</protein>
<proteinExistence type="predicted"/>
<organism evidence="3">
    <name type="scientific">Phaeocystis antarctica</name>
    <dbReference type="NCBI Taxonomy" id="33657"/>
    <lineage>
        <taxon>Eukaryota</taxon>
        <taxon>Haptista</taxon>
        <taxon>Haptophyta</taxon>
        <taxon>Prymnesiophyceae</taxon>
        <taxon>Phaeocystales</taxon>
        <taxon>Phaeocystaceae</taxon>
        <taxon>Phaeocystis</taxon>
    </lineage>
</organism>
<accession>A0A7S0EDN6</accession>
<feature type="chain" id="PRO_5030504235" description="DUF4350 domain-containing protein" evidence="2">
    <location>
        <begin position="24"/>
        <end position="322"/>
    </location>
</feature>
<feature type="compositionally biased region" description="Basic and acidic residues" evidence="1">
    <location>
        <begin position="139"/>
        <end position="155"/>
    </location>
</feature>
<dbReference type="InterPro" id="IPR029062">
    <property type="entry name" value="Class_I_gatase-like"/>
</dbReference>
<dbReference type="SUPFAM" id="SSF52317">
    <property type="entry name" value="Class I glutamine amidotransferase-like"/>
    <property type="match status" value="1"/>
</dbReference>